<gene>
    <name evidence="6" type="ORF">NBRC116591_12300</name>
</gene>
<dbReference type="InterPro" id="IPR009003">
    <property type="entry name" value="Peptidase_S1_PA"/>
</dbReference>
<comment type="caution">
    <text evidence="6">The sequence shown here is derived from an EMBL/GenBank/DDBJ whole genome shotgun (WGS) entry which is preliminary data.</text>
</comment>
<evidence type="ECO:0000256" key="3">
    <source>
        <dbReference type="ARBA" id="ARBA00022825"/>
    </source>
</evidence>
<feature type="chain" id="PRO_5045828686" evidence="4">
    <location>
        <begin position="24"/>
        <end position="505"/>
    </location>
</feature>
<dbReference type="EMBL" id="BAABWN010000003">
    <property type="protein sequence ID" value="GAA6167420.1"/>
    <property type="molecule type" value="Genomic_DNA"/>
</dbReference>
<dbReference type="SUPFAM" id="SSF50494">
    <property type="entry name" value="Trypsin-like serine proteases"/>
    <property type="match status" value="1"/>
</dbReference>
<dbReference type="InterPro" id="IPR041517">
    <property type="entry name" value="DEGP_PDZ"/>
</dbReference>
<dbReference type="RefSeq" id="WP_353302068.1">
    <property type="nucleotide sequence ID" value="NZ_BAABWN010000003.1"/>
</dbReference>
<evidence type="ECO:0000313" key="6">
    <source>
        <dbReference type="EMBL" id="GAA6167420.1"/>
    </source>
</evidence>
<reference evidence="6 7" key="1">
    <citation type="submission" date="2024-04" db="EMBL/GenBank/DDBJ databases">
        <title>Draft genome sequence of Sessilibacter corallicola NBRC 116591.</title>
        <authorList>
            <person name="Miyakawa T."/>
            <person name="Kusuya Y."/>
            <person name="Miura T."/>
        </authorList>
    </citation>
    <scope>NUCLEOTIDE SEQUENCE [LARGE SCALE GENOMIC DNA]</scope>
    <source>
        <strain evidence="6 7">KU-00831-HH</strain>
    </source>
</reference>
<keyword evidence="2" id="KW-0378">Hydrolase</keyword>
<sequence length="505" mass="56074">MQILNRLLICLLALYWISFTVQADEVSKDVKALQRLKQAVIKIHTTRAAPDYFTPWRLLNLEQTSGSGAVIKGKRIPTNAHVVADARYLQVQKHNDPKKYLANVEFVSHEADLAILSVEDATFFDGLNPLRIGKMPEPLTEVSVFGFPFGGQTLSITRGILSRVEHQRYAHAGSFLLAGQIDAAINPGNSGGPVIVDNRIVGVVMQANAGGRAENLGYFVPPPVINHVLKDAEDGQYHGVPALGFRTQGLEGPASKRAHGLSEDDNGILVTKVFEDSVLSGELLEQDILLSINGYQIADDQTIKLDEDLRSNFKFIVDNMHPGDELNLVVSRNGETVKIQSAAELNSANRSLVLGPQYDQRPRYLVYGGVVFVPLNMNLIKRWGRDWHNQAPVEFLYSRGVWSTPQRQELIVALKVLAADVNLGYHNWSNWIIHSINGEPVKNFNDFAQTLRNFSGDFVHIADDQGYQMIIDHDEALKTESEIEELYGLPASFSEGLFENVAVQD</sequence>
<organism evidence="6 7">
    <name type="scientific">Sessilibacter corallicola</name>
    <dbReference type="NCBI Taxonomy" id="2904075"/>
    <lineage>
        <taxon>Bacteria</taxon>
        <taxon>Pseudomonadati</taxon>
        <taxon>Pseudomonadota</taxon>
        <taxon>Gammaproteobacteria</taxon>
        <taxon>Cellvibrionales</taxon>
        <taxon>Cellvibrionaceae</taxon>
        <taxon>Sessilibacter</taxon>
    </lineage>
</organism>
<dbReference type="GO" id="GO:0006508">
    <property type="term" value="P:proteolysis"/>
    <property type="evidence" value="ECO:0007669"/>
    <property type="project" value="UniProtKB-KW"/>
</dbReference>
<evidence type="ECO:0000313" key="7">
    <source>
        <dbReference type="Proteomes" id="UP001465153"/>
    </source>
</evidence>
<dbReference type="PANTHER" id="PTHR45980:SF9">
    <property type="entry name" value="PROTEASE DO-LIKE 10, MITOCHONDRIAL-RELATED"/>
    <property type="match status" value="1"/>
</dbReference>
<keyword evidence="4" id="KW-0732">Signal</keyword>
<keyword evidence="3" id="KW-0720">Serine protease</keyword>
<dbReference type="Gene3D" id="3.20.190.20">
    <property type="match status" value="1"/>
</dbReference>
<dbReference type="Pfam" id="PF17815">
    <property type="entry name" value="PDZ_3"/>
    <property type="match status" value="1"/>
</dbReference>
<dbReference type="Proteomes" id="UP001465153">
    <property type="component" value="Unassembled WGS sequence"/>
</dbReference>
<dbReference type="GO" id="GO:0008233">
    <property type="term" value="F:peptidase activity"/>
    <property type="evidence" value="ECO:0007669"/>
    <property type="project" value="UniProtKB-KW"/>
</dbReference>
<dbReference type="InterPro" id="IPR046449">
    <property type="entry name" value="DEGP_PDZ_sf"/>
</dbReference>
<dbReference type="PANTHER" id="PTHR45980">
    <property type="match status" value="1"/>
</dbReference>
<dbReference type="InterPro" id="IPR001940">
    <property type="entry name" value="Peptidase_S1C"/>
</dbReference>
<evidence type="ECO:0000259" key="5">
    <source>
        <dbReference type="Pfam" id="PF17815"/>
    </source>
</evidence>
<evidence type="ECO:0000256" key="4">
    <source>
        <dbReference type="SAM" id="SignalP"/>
    </source>
</evidence>
<dbReference type="Pfam" id="PF13365">
    <property type="entry name" value="Trypsin_2"/>
    <property type="match status" value="1"/>
</dbReference>
<keyword evidence="1 6" id="KW-0645">Protease</keyword>
<dbReference type="InterPro" id="IPR043504">
    <property type="entry name" value="Peptidase_S1_PA_chymotrypsin"/>
</dbReference>
<accession>A0ABQ0A6Y9</accession>
<proteinExistence type="predicted"/>
<protein>
    <submittedName>
        <fullName evidence="6">S1C family serine protease</fullName>
    </submittedName>
</protein>
<feature type="domain" description="Protease Do-like PDZ" evidence="5">
    <location>
        <begin position="357"/>
        <end position="495"/>
    </location>
</feature>
<dbReference type="InterPro" id="IPR036034">
    <property type="entry name" value="PDZ_sf"/>
</dbReference>
<evidence type="ECO:0000256" key="1">
    <source>
        <dbReference type="ARBA" id="ARBA00022670"/>
    </source>
</evidence>
<keyword evidence="7" id="KW-1185">Reference proteome</keyword>
<feature type="signal peptide" evidence="4">
    <location>
        <begin position="1"/>
        <end position="23"/>
    </location>
</feature>
<name>A0ABQ0A6Y9_9GAMM</name>
<dbReference type="PRINTS" id="PR00834">
    <property type="entry name" value="PROTEASES2C"/>
</dbReference>
<dbReference type="SUPFAM" id="SSF50156">
    <property type="entry name" value="PDZ domain-like"/>
    <property type="match status" value="1"/>
</dbReference>
<dbReference type="Gene3D" id="2.30.42.10">
    <property type="match status" value="1"/>
</dbReference>
<evidence type="ECO:0000256" key="2">
    <source>
        <dbReference type="ARBA" id="ARBA00022801"/>
    </source>
</evidence>
<dbReference type="Gene3D" id="2.40.10.10">
    <property type="entry name" value="Trypsin-like serine proteases"/>
    <property type="match status" value="2"/>
</dbReference>